<proteinExistence type="predicted"/>
<dbReference type="InterPro" id="IPR040442">
    <property type="entry name" value="Pyrv_kinase-like_dom_sf"/>
</dbReference>
<keyword evidence="2" id="KW-1185">Reference proteome</keyword>
<reference evidence="1 2" key="1">
    <citation type="submission" date="2020-08" db="EMBL/GenBank/DDBJ databases">
        <title>Genomic Encyclopedia of Archaeal and Bacterial Type Strains, Phase II (KMG-II): from individual species to whole genera.</title>
        <authorList>
            <person name="Goeker M."/>
        </authorList>
    </citation>
    <scope>NUCLEOTIDE SEQUENCE [LARGE SCALE GENOMIC DNA]</scope>
    <source>
        <strain evidence="1 2">DSM 23288</strain>
    </source>
</reference>
<dbReference type="Pfam" id="PF13714">
    <property type="entry name" value="PEP_mutase"/>
    <property type="match status" value="1"/>
</dbReference>
<keyword evidence="1" id="KW-0456">Lyase</keyword>
<protein>
    <submittedName>
        <fullName evidence="1">2-methylisocitrate lyase-like PEP mutase family enzyme</fullName>
    </submittedName>
</protein>
<dbReference type="EMBL" id="JACHNU010000010">
    <property type="protein sequence ID" value="MBB4665071.1"/>
    <property type="molecule type" value="Genomic_DNA"/>
</dbReference>
<dbReference type="PANTHER" id="PTHR42905:SF16">
    <property type="entry name" value="CARBOXYPHOSPHONOENOLPYRUVATE PHOSPHONOMUTASE-LIKE PROTEIN (AFU_ORTHOLOGUE AFUA_5G07230)"/>
    <property type="match status" value="1"/>
</dbReference>
<dbReference type="InterPro" id="IPR039556">
    <property type="entry name" value="ICL/PEPM"/>
</dbReference>
<dbReference type="CDD" id="cd00377">
    <property type="entry name" value="ICL_PEPM"/>
    <property type="match status" value="1"/>
</dbReference>
<gene>
    <name evidence="1" type="ORF">BDZ31_004690</name>
</gene>
<organism evidence="1 2">
    <name type="scientific">Conexibacter arvalis</name>
    <dbReference type="NCBI Taxonomy" id="912552"/>
    <lineage>
        <taxon>Bacteria</taxon>
        <taxon>Bacillati</taxon>
        <taxon>Actinomycetota</taxon>
        <taxon>Thermoleophilia</taxon>
        <taxon>Solirubrobacterales</taxon>
        <taxon>Conexibacteraceae</taxon>
        <taxon>Conexibacter</taxon>
    </lineage>
</organism>
<dbReference type="AlphaFoldDB" id="A0A840ILF1"/>
<evidence type="ECO:0000313" key="1">
    <source>
        <dbReference type="EMBL" id="MBB4665071.1"/>
    </source>
</evidence>
<accession>A0A840ILF1</accession>
<sequence length="278" mass="28972">MEREEQRRRARRLHELHQGPGALVVLNAWDAGSARVFERSGCDAVGTTSAGVAFALGRPDGEALARDELVDATARIAAALRVPLTADLESGYGATAEEVGETVAAVLDAGAVGVNLEDGVGIGSAALRPLAEQVDRLLAARAAAEAAGIELFLNARTDVWWVGAGPPEQRIELAIERLRAYVEAGADGVFVPGLADPDAIARLVAAVPAPVNVLAARDTPPLHELERLGVRRVSVGSGPIRAVLDLAGRIALEVLETGTSELMAAGTLTYGEANELFR</sequence>
<dbReference type="RefSeq" id="WP_183345671.1">
    <property type="nucleotide sequence ID" value="NZ_JACHNU010000010.1"/>
</dbReference>
<comment type="caution">
    <text evidence="1">The sequence shown here is derived from an EMBL/GenBank/DDBJ whole genome shotgun (WGS) entry which is preliminary data.</text>
</comment>
<dbReference type="GO" id="GO:0016829">
    <property type="term" value="F:lyase activity"/>
    <property type="evidence" value="ECO:0007669"/>
    <property type="project" value="UniProtKB-KW"/>
</dbReference>
<dbReference type="Gene3D" id="3.20.20.60">
    <property type="entry name" value="Phosphoenolpyruvate-binding domains"/>
    <property type="match status" value="1"/>
</dbReference>
<dbReference type="InterPro" id="IPR015813">
    <property type="entry name" value="Pyrv/PenolPyrv_kinase-like_dom"/>
</dbReference>
<dbReference type="PANTHER" id="PTHR42905">
    <property type="entry name" value="PHOSPHOENOLPYRUVATE CARBOXYLASE"/>
    <property type="match status" value="1"/>
</dbReference>
<name>A0A840ILF1_9ACTN</name>
<dbReference type="SUPFAM" id="SSF51621">
    <property type="entry name" value="Phosphoenolpyruvate/pyruvate domain"/>
    <property type="match status" value="1"/>
</dbReference>
<dbReference type="Proteomes" id="UP000585272">
    <property type="component" value="Unassembled WGS sequence"/>
</dbReference>
<evidence type="ECO:0000313" key="2">
    <source>
        <dbReference type="Proteomes" id="UP000585272"/>
    </source>
</evidence>